<proteinExistence type="predicted"/>
<evidence type="ECO:0000259" key="2">
    <source>
        <dbReference type="Pfam" id="PF19051"/>
    </source>
</evidence>
<dbReference type="InterPro" id="IPR000683">
    <property type="entry name" value="Gfo/Idh/MocA-like_OxRdtase_N"/>
</dbReference>
<dbReference type="PROSITE" id="PS51318">
    <property type="entry name" value="TAT"/>
    <property type="match status" value="1"/>
</dbReference>
<dbReference type="Gene3D" id="3.30.360.10">
    <property type="entry name" value="Dihydrodipicolinate Reductase, domain 2"/>
    <property type="match status" value="1"/>
</dbReference>
<dbReference type="InterPro" id="IPR043906">
    <property type="entry name" value="Gfo/Idh/MocA_OxRdtase_bact_C"/>
</dbReference>
<dbReference type="InterPro" id="IPR036291">
    <property type="entry name" value="NAD(P)-bd_dom_sf"/>
</dbReference>
<dbReference type="GeneID" id="92815435"/>
<dbReference type="RefSeq" id="WP_009134337.1">
    <property type="nucleotide sequence ID" value="NZ_CP102250.1"/>
</dbReference>
<dbReference type="HOGENOM" id="CLU_023194_24_0_10"/>
<dbReference type="PANTHER" id="PTHR43818:SF5">
    <property type="entry name" value="OXIDOREDUCTASE FAMILY PROTEIN"/>
    <property type="match status" value="1"/>
</dbReference>
<sequence length="446" mass="49833">MSESKLSRRNFLRLSALGAAGTVLLPRLLGGDTAVAAPAKGKTAASDTVRLGFIGLGQQAMYLLNGFLTIDGVRIVAGADVYDIKRERFDRRVRKYYASKGIKPEVKTYENYQDILARPDIDAVVIATPDHYHALIAMAACRAGKDVYLEKPMTFTIYEGQQLCKAVRRNNRILQVGSQQRSDEEFIHVANLIREGRLGKISRVKVRVGGPPKPNTLAVEAIPAGLNWDLWQGPLPGKVNYNHELNPPITLDPEQNEQLWGAWRWYEGTGGGLMTDWGAHMFDVAQWALGKDRNGPVEIIPPGHSYYDHLTYLYDNGVVMTEEPFDGTKQGVKFYGDNGWIQVCRGEVLASDPVFLPDTRTKNDDLPYETRIPHQINFIESVRSRIDPTVPVEIGHSSCTVCNLGNIAYKLGRPVKWNPIVEKFMDDPDATALLHYTYRDGYSLEG</sequence>
<dbReference type="InterPro" id="IPR006311">
    <property type="entry name" value="TAT_signal"/>
</dbReference>
<dbReference type="InterPro" id="IPR050463">
    <property type="entry name" value="Gfo/Idh/MocA_oxidrdct_glycsds"/>
</dbReference>
<evidence type="ECO:0008006" key="5">
    <source>
        <dbReference type="Google" id="ProtNLM"/>
    </source>
</evidence>
<feature type="domain" description="Gfo/Idh/MocA-like oxidoreductase N-terminal" evidence="1">
    <location>
        <begin position="50"/>
        <end position="177"/>
    </location>
</feature>
<accession>G5HA66</accession>
<keyword evidence="4" id="KW-1185">Reference proteome</keyword>
<evidence type="ECO:0000259" key="1">
    <source>
        <dbReference type="Pfam" id="PF01408"/>
    </source>
</evidence>
<dbReference type="Pfam" id="PF19051">
    <property type="entry name" value="GFO_IDH_MocA_C2"/>
    <property type="match status" value="1"/>
</dbReference>
<evidence type="ECO:0000313" key="4">
    <source>
        <dbReference type="Proteomes" id="UP000006008"/>
    </source>
</evidence>
<dbReference type="EMBL" id="ADLD01000013">
    <property type="protein sequence ID" value="EHB91482.1"/>
    <property type="molecule type" value="Genomic_DNA"/>
</dbReference>
<dbReference type="Gene3D" id="3.40.50.720">
    <property type="entry name" value="NAD(P)-binding Rossmann-like Domain"/>
    <property type="match status" value="1"/>
</dbReference>
<protein>
    <recommendedName>
        <fullName evidence="5">Gfo/Idh/MocA-like oxidoreductase N-terminal domain-containing protein</fullName>
    </recommendedName>
</protein>
<comment type="caution">
    <text evidence="3">The sequence shown here is derived from an EMBL/GenBank/DDBJ whole genome shotgun (WGS) entry which is preliminary data.</text>
</comment>
<dbReference type="Pfam" id="PF01408">
    <property type="entry name" value="GFO_IDH_MocA"/>
    <property type="match status" value="1"/>
</dbReference>
<dbReference type="eggNOG" id="COG0673">
    <property type="taxonomic scope" value="Bacteria"/>
</dbReference>
<organism evidence="3 4">
    <name type="scientific">Alistipes indistinctus YIT 12060</name>
    <dbReference type="NCBI Taxonomy" id="742725"/>
    <lineage>
        <taxon>Bacteria</taxon>
        <taxon>Pseudomonadati</taxon>
        <taxon>Bacteroidota</taxon>
        <taxon>Bacteroidia</taxon>
        <taxon>Bacteroidales</taxon>
        <taxon>Rikenellaceae</taxon>
        <taxon>Alistipes</taxon>
    </lineage>
</organism>
<dbReference type="OrthoDB" id="9795543at2"/>
<reference evidence="3 4" key="1">
    <citation type="submission" date="2011-08" db="EMBL/GenBank/DDBJ databases">
        <title>The Genome Sequence of Alistipes indistinctus YIT 12060.</title>
        <authorList>
            <consortium name="The Broad Institute Genome Sequencing Platform"/>
            <person name="Earl A."/>
            <person name="Ward D."/>
            <person name="Feldgarden M."/>
            <person name="Gevers D."/>
            <person name="Morotomi M."/>
            <person name="Young S.K."/>
            <person name="Zeng Q."/>
            <person name="Gargeya S."/>
            <person name="Fitzgerald M."/>
            <person name="Haas B."/>
            <person name="Abouelleil A."/>
            <person name="Alvarado L."/>
            <person name="Arachchi H.M."/>
            <person name="Berlin A."/>
            <person name="Brown A."/>
            <person name="Chapman S.B."/>
            <person name="Chen Z."/>
            <person name="Dunbar C."/>
            <person name="Freedman E."/>
            <person name="Gearin G."/>
            <person name="Gellesch M."/>
            <person name="Goldberg J."/>
            <person name="Griggs A."/>
            <person name="Gujja S."/>
            <person name="Heiman D."/>
            <person name="Howarth C."/>
            <person name="Larson L."/>
            <person name="Lui A."/>
            <person name="MacDonald P.J.P."/>
            <person name="Montmayeur A."/>
            <person name="Murphy C."/>
            <person name="Neiman D."/>
            <person name="Pearson M."/>
            <person name="Priest M."/>
            <person name="Roberts A."/>
            <person name="Saif S."/>
            <person name="Shea T."/>
            <person name="Shenoy N."/>
            <person name="Sisk P."/>
            <person name="Stolte C."/>
            <person name="Sykes S."/>
            <person name="Wortman J."/>
            <person name="Nusbaum C."/>
            <person name="Birren B."/>
        </authorList>
    </citation>
    <scope>NUCLEOTIDE SEQUENCE [LARGE SCALE GENOMIC DNA]</scope>
    <source>
        <strain evidence="3 4">YIT 12060</strain>
    </source>
</reference>
<dbReference type="SUPFAM" id="SSF51735">
    <property type="entry name" value="NAD(P)-binding Rossmann-fold domains"/>
    <property type="match status" value="1"/>
</dbReference>
<dbReference type="AlphaFoldDB" id="G5HA66"/>
<feature type="domain" description="Gfo/Idh/MocA-like oxidoreductase bacterial type C-terminal" evidence="2">
    <location>
        <begin position="216"/>
        <end position="442"/>
    </location>
</feature>
<dbReference type="Proteomes" id="UP000006008">
    <property type="component" value="Unassembled WGS sequence"/>
</dbReference>
<dbReference type="STRING" id="742725.HMPREF9450_01531"/>
<evidence type="ECO:0000313" key="3">
    <source>
        <dbReference type="EMBL" id="EHB91482.1"/>
    </source>
</evidence>
<gene>
    <name evidence="3" type="ORF">HMPREF9450_01531</name>
</gene>
<name>G5HA66_9BACT</name>
<dbReference type="GO" id="GO:0000166">
    <property type="term" value="F:nucleotide binding"/>
    <property type="evidence" value="ECO:0007669"/>
    <property type="project" value="InterPro"/>
</dbReference>
<dbReference type="PATRIC" id="fig|742725.3.peg.1624"/>
<dbReference type="PANTHER" id="PTHR43818">
    <property type="entry name" value="BCDNA.GH03377"/>
    <property type="match status" value="1"/>
</dbReference>
<dbReference type="SUPFAM" id="SSF55347">
    <property type="entry name" value="Glyceraldehyde-3-phosphate dehydrogenase-like, C-terminal domain"/>
    <property type="match status" value="1"/>
</dbReference>